<keyword evidence="2" id="KW-1133">Transmembrane helix</keyword>
<evidence type="ECO:0000313" key="4">
    <source>
        <dbReference type="Proteomes" id="UP001217325"/>
    </source>
</evidence>
<evidence type="ECO:0000256" key="1">
    <source>
        <dbReference type="SAM" id="MobiDB-lite"/>
    </source>
</evidence>
<evidence type="ECO:0000256" key="2">
    <source>
        <dbReference type="SAM" id="Phobius"/>
    </source>
</evidence>
<name>A0AAW6LTU8_RHOSG</name>
<organism evidence="3 4">
    <name type="scientific">Rhodococcus qingshengii</name>
    <dbReference type="NCBI Taxonomy" id="334542"/>
    <lineage>
        <taxon>Bacteria</taxon>
        <taxon>Bacillati</taxon>
        <taxon>Actinomycetota</taxon>
        <taxon>Actinomycetes</taxon>
        <taxon>Mycobacteriales</taxon>
        <taxon>Nocardiaceae</taxon>
        <taxon>Rhodococcus</taxon>
        <taxon>Rhodococcus erythropolis group</taxon>
    </lineage>
</organism>
<protein>
    <submittedName>
        <fullName evidence="3">Uncharacterized protein</fullName>
    </submittedName>
</protein>
<feature type="region of interest" description="Disordered" evidence="1">
    <location>
        <begin position="51"/>
        <end position="75"/>
    </location>
</feature>
<dbReference type="AlphaFoldDB" id="A0AAW6LTU8"/>
<sequence length="234" mass="24178">MGYPAPPGGQQPFQQPSRNNTPLFIALGVCLVVIVALAVVVVALTRGNTDASQAVSAPSSSNQVLPGANATPGSVTEVVETTEPPSTTAVSGAGLFDKQQVSPGMCESNGVCRIASPSGNFMCYITPDSAHCSAPQGEPLVTGLLVPLDGGSDREIPATSISVDKTGKTSVYAITAGVSKMETRDQLQPYIFPYGSQIQVLGFTCAMDADTGVSCRNDSTDTGFSVTRQGYTFF</sequence>
<accession>A0AAW6LTU8</accession>
<evidence type="ECO:0000313" key="3">
    <source>
        <dbReference type="EMBL" id="MDE8647858.1"/>
    </source>
</evidence>
<dbReference type="EMBL" id="JARDXE010000016">
    <property type="protein sequence ID" value="MDE8647858.1"/>
    <property type="molecule type" value="Genomic_DNA"/>
</dbReference>
<dbReference type="RefSeq" id="WP_156888920.1">
    <property type="nucleotide sequence ID" value="NZ_CP054207.1"/>
</dbReference>
<keyword evidence="2" id="KW-0812">Transmembrane</keyword>
<feature type="compositionally biased region" description="Polar residues" evidence="1">
    <location>
        <begin position="51"/>
        <end position="64"/>
    </location>
</feature>
<comment type="caution">
    <text evidence="3">The sequence shown here is derived from an EMBL/GenBank/DDBJ whole genome shotgun (WGS) entry which is preliminary data.</text>
</comment>
<feature type="transmembrane region" description="Helical" evidence="2">
    <location>
        <begin position="23"/>
        <end position="44"/>
    </location>
</feature>
<dbReference type="Proteomes" id="UP001217325">
    <property type="component" value="Unassembled WGS sequence"/>
</dbReference>
<proteinExistence type="predicted"/>
<keyword evidence="2" id="KW-0472">Membrane</keyword>
<reference evidence="3" key="1">
    <citation type="submission" date="2023-02" db="EMBL/GenBank/DDBJ databases">
        <title>A novel hydrolase synthesized by Rhodococcus erythropolis HQ is responsible for the detoxification of Zearalenone.</title>
        <authorList>
            <person name="Hu J."/>
            <person name="Xu J."/>
        </authorList>
    </citation>
    <scope>NUCLEOTIDE SEQUENCE</scope>
    <source>
        <strain evidence="3">HQ</strain>
    </source>
</reference>
<gene>
    <name evidence="3" type="ORF">PXH69_23060</name>
</gene>